<name>A0A498NI38_LABRO</name>
<evidence type="ECO:0000313" key="3">
    <source>
        <dbReference type="Proteomes" id="UP000290572"/>
    </source>
</evidence>
<accession>A0A498NI38</accession>
<dbReference type="Proteomes" id="UP000290572">
    <property type="component" value="Unassembled WGS sequence"/>
</dbReference>
<evidence type="ECO:0000256" key="1">
    <source>
        <dbReference type="SAM" id="MobiDB-lite"/>
    </source>
</evidence>
<keyword evidence="3" id="KW-1185">Reference proteome</keyword>
<protein>
    <submittedName>
        <fullName evidence="2">Uncharacterized protein</fullName>
    </submittedName>
</protein>
<comment type="caution">
    <text evidence="2">The sequence shown here is derived from an EMBL/GenBank/DDBJ whole genome shotgun (WGS) entry which is preliminary data.</text>
</comment>
<dbReference type="AlphaFoldDB" id="A0A498NI38"/>
<feature type="region of interest" description="Disordered" evidence="1">
    <location>
        <begin position="1"/>
        <end position="41"/>
    </location>
</feature>
<gene>
    <name evidence="2" type="ORF">ROHU_016930</name>
</gene>
<feature type="region of interest" description="Disordered" evidence="1">
    <location>
        <begin position="136"/>
        <end position="162"/>
    </location>
</feature>
<dbReference type="EMBL" id="QBIY01011455">
    <property type="protein sequence ID" value="RXN31530.1"/>
    <property type="molecule type" value="Genomic_DNA"/>
</dbReference>
<reference evidence="2 3" key="1">
    <citation type="submission" date="2018-03" db="EMBL/GenBank/DDBJ databases">
        <title>Draft genome sequence of Rohu Carp (Labeo rohita).</title>
        <authorList>
            <person name="Das P."/>
            <person name="Kushwaha B."/>
            <person name="Joshi C.G."/>
            <person name="Kumar D."/>
            <person name="Nagpure N.S."/>
            <person name="Sahoo L."/>
            <person name="Das S.P."/>
            <person name="Bit A."/>
            <person name="Patnaik S."/>
            <person name="Meher P.K."/>
            <person name="Jayasankar P."/>
            <person name="Koringa P.G."/>
            <person name="Patel N.V."/>
            <person name="Hinsu A.T."/>
            <person name="Kumar R."/>
            <person name="Pandey M."/>
            <person name="Agarwal S."/>
            <person name="Srivastava S."/>
            <person name="Singh M."/>
            <person name="Iquebal M.A."/>
            <person name="Jaiswal S."/>
            <person name="Angadi U.B."/>
            <person name="Kumar N."/>
            <person name="Raza M."/>
            <person name="Shah T.M."/>
            <person name="Rai A."/>
            <person name="Jena J.K."/>
        </authorList>
    </citation>
    <scope>NUCLEOTIDE SEQUENCE [LARGE SCALE GENOMIC DNA]</scope>
    <source>
        <strain evidence="2">DASCIFA01</strain>
        <tissue evidence="2">Testis</tissue>
    </source>
</reference>
<evidence type="ECO:0000313" key="2">
    <source>
        <dbReference type="EMBL" id="RXN31530.1"/>
    </source>
</evidence>
<feature type="compositionally biased region" description="Basic and acidic residues" evidence="1">
    <location>
        <begin position="1"/>
        <end position="31"/>
    </location>
</feature>
<proteinExistence type="predicted"/>
<sequence length="162" mass="17683">MMGHSLDDHGVVNSERKDRRGGDRNENRGPRDQTVTSNKAMFTKNTHISFPPLSSRGVLSRNNPVYLRLLPMSARPQTRETVLIPAPGSLALVTNTPHTDRPEEEVVTEEGCRGKGAVSQGFQQQGLDRGLKLNRVVSDTGNGSQGIPPHKATVKTAEKQHA</sequence>
<organism evidence="2 3">
    <name type="scientific">Labeo rohita</name>
    <name type="common">Indian major carp</name>
    <name type="synonym">Cyprinus rohita</name>
    <dbReference type="NCBI Taxonomy" id="84645"/>
    <lineage>
        <taxon>Eukaryota</taxon>
        <taxon>Metazoa</taxon>
        <taxon>Chordata</taxon>
        <taxon>Craniata</taxon>
        <taxon>Vertebrata</taxon>
        <taxon>Euteleostomi</taxon>
        <taxon>Actinopterygii</taxon>
        <taxon>Neopterygii</taxon>
        <taxon>Teleostei</taxon>
        <taxon>Ostariophysi</taxon>
        <taxon>Cypriniformes</taxon>
        <taxon>Cyprinidae</taxon>
        <taxon>Labeoninae</taxon>
        <taxon>Labeonini</taxon>
        <taxon>Labeo</taxon>
    </lineage>
</organism>